<dbReference type="Proteomes" id="UP000789901">
    <property type="component" value="Unassembled WGS sequence"/>
</dbReference>
<feature type="non-terminal residue" evidence="2">
    <location>
        <position position="1"/>
    </location>
</feature>
<accession>A0ABN7ULC7</accession>
<proteinExistence type="predicted"/>
<feature type="region of interest" description="Disordered" evidence="1">
    <location>
        <begin position="83"/>
        <end position="105"/>
    </location>
</feature>
<name>A0ABN7ULC7_GIGMA</name>
<evidence type="ECO:0000313" key="3">
    <source>
        <dbReference type="Proteomes" id="UP000789901"/>
    </source>
</evidence>
<protein>
    <submittedName>
        <fullName evidence="2">39447_t:CDS:1</fullName>
    </submittedName>
</protein>
<sequence>KKVFSSDAARKNEGITGQASHETTGLENPEEISPVSNRDPEDKQVFNYVGWFNIYNPDQELWDENEVYALVREEAQPMTHLREEPDLMEEGPEHVDVGSDSGDTFDEFTYEEKMLDEIEGYHTEESATEEIADIESPAIYFTAIDEPPNQTKEP</sequence>
<gene>
    <name evidence="2" type="ORF">GMARGA_LOCUS7025</name>
</gene>
<feature type="region of interest" description="Disordered" evidence="1">
    <location>
        <begin position="1"/>
        <end position="41"/>
    </location>
</feature>
<reference evidence="2 3" key="1">
    <citation type="submission" date="2021-06" db="EMBL/GenBank/DDBJ databases">
        <authorList>
            <person name="Kallberg Y."/>
            <person name="Tangrot J."/>
            <person name="Rosling A."/>
        </authorList>
    </citation>
    <scope>NUCLEOTIDE SEQUENCE [LARGE SCALE GENOMIC DNA]</scope>
    <source>
        <strain evidence="2 3">120-4 pot B 10/14</strain>
    </source>
</reference>
<organism evidence="2 3">
    <name type="scientific">Gigaspora margarita</name>
    <dbReference type="NCBI Taxonomy" id="4874"/>
    <lineage>
        <taxon>Eukaryota</taxon>
        <taxon>Fungi</taxon>
        <taxon>Fungi incertae sedis</taxon>
        <taxon>Mucoromycota</taxon>
        <taxon>Glomeromycotina</taxon>
        <taxon>Glomeromycetes</taxon>
        <taxon>Diversisporales</taxon>
        <taxon>Gigasporaceae</taxon>
        <taxon>Gigaspora</taxon>
    </lineage>
</organism>
<evidence type="ECO:0000256" key="1">
    <source>
        <dbReference type="SAM" id="MobiDB-lite"/>
    </source>
</evidence>
<feature type="compositionally biased region" description="Basic and acidic residues" evidence="1">
    <location>
        <begin position="83"/>
        <end position="97"/>
    </location>
</feature>
<dbReference type="EMBL" id="CAJVQB010003298">
    <property type="protein sequence ID" value="CAG8604000.1"/>
    <property type="molecule type" value="Genomic_DNA"/>
</dbReference>
<evidence type="ECO:0000313" key="2">
    <source>
        <dbReference type="EMBL" id="CAG8604000.1"/>
    </source>
</evidence>
<keyword evidence="3" id="KW-1185">Reference proteome</keyword>
<feature type="compositionally biased region" description="Polar residues" evidence="1">
    <location>
        <begin position="15"/>
        <end position="26"/>
    </location>
</feature>
<comment type="caution">
    <text evidence="2">The sequence shown here is derived from an EMBL/GenBank/DDBJ whole genome shotgun (WGS) entry which is preliminary data.</text>
</comment>